<evidence type="ECO:0000313" key="3">
    <source>
        <dbReference type="EMBL" id="AEV28680.1"/>
    </source>
</evidence>
<protein>
    <submittedName>
        <fullName evidence="3">DNA/RNA helicase, superfamily II</fullName>
    </submittedName>
</protein>
<dbReference type="OrthoDB" id="9802848at2"/>
<dbReference type="InterPro" id="IPR014001">
    <property type="entry name" value="Helicase_ATP-bd"/>
</dbReference>
<keyword evidence="3" id="KW-0378">Hydrolase</keyword>
<dbReference type="Proteomes" id="UP000005632">
    <property type="component" value="Chromosome"/>
</dbReference>
<dbReference type="GO" id="GO:0005524">
    <property type="term" value="F:ATP binding"/>
    <property type="evidence" value="ECO:0007669"/>
    <property type="project" value="InterPro"/>
</dbReference>
<dbReference type="InterPro" id="IPR050742">
    <property type="entry name" value="Helicase_Restrict-Modif_Enz"/>
</dbReference>
<dbReference type="Pfam" id="PF13091">
    <property type="entry name" value="PLDc_2"/>
    <property type="match status" value="1"/>
</dbReference>
<accession>G8QQP9</accession>
<evidence type="ECO:0000259" key="2">
    <source>
        <dbReference type="PROSITE" id="PS51194"/>
    </source>
</evidence>
<evidence type="ECO:0000313" key="4">
    <source>
        <dbReference type="Proteomes" id="UP000005632"/>
    </source>
</evidence>
<dbReference type="Gene3D" id="3.40.50.300">
    <property type="entry name" value="P-loop containing nucleotide triphosphate hydrolases"/>
    <property type="match status" value="2"/>
</dbReference>
<dbReference type="AlphaFoldDB" id="G8QQP9"/>
<dbReference type="GO" id="GO:0003677">
    <property type="term" value="F:DNA binding"/>
    <property type="evidence" value="ECO:0007669"/>
    <property type="project" value="InterPro"/>
</dbReference>
<dbReference type="CDD" id="cd18032">
    <property type="entry name" value="DEXHc_RE_I_III_res"/>
    <property type="match status" value="1"/>
</dbReference>
<dbReference type="Pfam" id="PF26350">
    <property type="entry name" value="DUF8090"/>
    <property type="match status" value="1"/>
</dbReference>
<keyword evidence="3" id="KW-0347">Helicase</keyword>
<dbReference type="PROSITE" id="PS51194">
    <property type="entry name" value="HELICASE_CTER"/>
    <property type="match status" value="1"/>
</dbReference>
<dbReference type="Pfam" id="PF04851">
    <property type="entry name" value="ResIII"/>
    <property type="match status" value="1"/>
</dbReference>
<dbReference type="HOGENOM" id="CLU_005588_1_0_12"/>
<dbReference type="RefSeq" id="WP_014269529.1">
    <property type="nucleotide sequence ID" value="NC_016633.1"/>
</dbReference>
<dbReference type="SMART" id="SM00490">
    <property type="entry name" value="HELICc"/>
    <property type="match status" value="1"/>
</dbReference>
<keyword evidence="3" id="KW-0067">ATP-binding</keyword>
<reference evidence="3 4" key="1">
    <citation type="submission" date="2011-11" db="EMBL/GenBank/DDBJ databases">
        <title>Complete sequence of Spirochaeta sp. grapes.</title>
        <authorList>
            <consortium name="US DOE Joint Genome Institute"/>
            <person name="Lucas S."/>
            <person name="Han J."/>
            <person name="Lapidus A."/>
            <person name="Cheng J.-F."/>
            <person name="Goodwin L."/>
            <person name="Pitluck S."/>
            <person name="Peters L."/>
            <person name="Ovchinnikova G."/>
            <person name="Munk A.C."/>
            <person name="Detter J.C."/>
            <person name="Han C."/>
            <person name="Tapia R."/>
            <person name="Land M."/>
            <person name="Hauser L."/>
            <person name="Kyrpides N."/>
            <person name="Ivanova N."/>
            <person name="Pagani I."/>
            <person name="Ritalahtilisa K."/>
            <person name="Loeffler F."/>
            <person name="Woyke T."/>
        </authorList>
    </citation>
    <scope>NUCLEOTIDE SEQUENCE [LARGE SCALE GENOMIC DNA]</scope>
    <source>
        <strain evidence="4">ATCC BAA-1885 / DSM 22778 / Grapes</strain>
    </source>
</reference>
<gene>
    <name evidence="3" type="ordered locus">SpiGrapes_0853</name>
</gene>
<dbReference type="EMBL" id="CP003155">
    <property type="protein sequence ID" value="AEV28680.1"/>
    <property type="molecule type" value="Genomic_DNA"/>
</dbReference>
<dbReference type="InterPro" id="IPR025202">
    <property type="entry name" value="PLD-like_dom"/>
</dbReference>
<dbReference type="GO" id="GO:0016787">
    <property type="term" value="F:hydrolase activity"/>
    <property type="evidence" value="ECO:0007669"/>
    <property type="project" value="InterPro"/>
</dbReference>
<keyword evidence="4" id="KW-1185">Reference proteome</keyword>
<dbReference type="SUPFAM" id="SSF56024">
    <property type="entry name" value="Phospholipase D/nuclease"/>
    <property type="match status" value="1"/>
</dbReference>
<dbReference type="KEGG" id="sgp:SpiGrapes_0853"/>
<dbReference type="InterPro" id="IPR027417">
    <property type="entry name" value="P-loop_NTPase"/>
</dbReference>
<dbReference type="InterPro" id="IPR001650">
    <property type="entry name" value="Helicase_C-like"/>
</dbReference>
<organism evidence="3 4">
    <name type="scientific">Sphaerochaeta pleomorpha (strain ATCC BAA-1885 / DSM 22778 / Grapes)</name>
    <dbReference type="NCBI Taxonomy" id="158190"/>
    <lineage>
        <taxon>Bacteria</taxon>
        <taxon>Pseudomonadati</taxon>
        <taxon>Spirochaetota</taxon>
        <taxon>Spirochaetia</taxon>
        <taxon>Spirochaetales</taxon>
        <taxon>Sphaerochaetaceae</taxon>
        <taxon>Sphaerochaeta</taxon>
    </lineage>
</organism>
<dbReference type="InterPro" id="IPR058403">
    <property type="entry name" value="DUF8090"/>
</dbReference>
<dbReference type="Gene3D" id="3.30.870.10">
    <property type="entry name" value="Endonuclease Chain A"/>
    <property type="match status" value="1"/>
</dbReference>
<dbReference type="Pfam" id="PF00271">
    <property type="entry name" value="Helicase_C"/>
    <property type="match status" value="1"/>
</dbReference>
<dbReference type="SMART" id="SM00487">
    <property type="entry name" value="DEXDc"/>
    <property type="match status" value="1"/>
</dbReference>
<feature type="domain" description="Helicase C-terminal" evidence="2">
    <location>
        <begin position="445"/>
        <end position="612"/>
    </location>
</feature>
<proteinExistence type="predicted"/>
<dbReference type="REBASE" id="45448">
    <property type="entry name" value="SspGrORF853P"/>
</dbReference>
<dbReference type="CDD" id="cd09204">
    <property type="entry name" value="PLDc_N_DEXD_b2"/>
    <property type="match status" value="1"/>
</dbReference>
<dbReference type="PROSITE" id="PS51192">
    <property type="entry name" value="HELICASE_ATP_BIND_1"/>
    <property type="match status" value="1"/>
</dbReference>
<evidence type="ECO:0000259" key="1">
    <source>
        <dbReference type="PROSITE" id="PS51192"/>
    </source>
</evidence>
<dbReference type="STRING" id="158190.SpiGrapes_0853"/>
<dbReference type="InterPro" id="IPR021835">
    <property type="entry name" value="DUF3427"/>
</dbReference>
<dbReference type="GO" id="GO:0004386">
    <property type="term" value="F:helicase activity"/>
    <property type="evidence" value="ECO:0007669"/>
    <property type="project" value="UniProtKB-KW"/>
</dbReference>
<dbReference type="eggNOG" id="COG1061">
    <property type="taxonomic scope" value="Bacteria"/>
</dbReference>
<dbReference type="Pfam" id="PF11907">
    <property type="entry name" value="DUF3427"/>
    <property type="match status" value="1"/>
</dbReference>
<dbReference type="PANTHER" id="PTHR47396:SF1">
    <property type="entry name" value="ATP-DEPENDENT HELICASE IRC3-RELATED"/>
    <property type="match status" value="1"/>
</dbReference>
<dbReference type="PANTHER" id="PTHR47396">
    <property type="entry name" value="TYPE I RESTRICTION ENZYME ECOKI R PROTEIN"/>
    <property type="match status" value="1"/>
</dbReference>
<dbReference type="GO" id="GO:0005829">
    <property type="term" value="C:cytosol"/>
    <property type="evidence" value="ECO:0007669"/>
    <property type="project" value="TreeGrafter"/>
</dbReference>
<dbReference type="eggNOG" id="COG3886">
    <property type="taxonomic scope" value="Bacteria"/>
</dbReference>
<name>G8QQP9_SPHPG</name>
<dbReference type="CDD" id="cd18799">
    <property type="entry name" value="SF2_C_EcoAI-like"/>
    <property type="match status" value="1"/>
</dbReference>
<feature type="domain" description="Helicase ATP-binding" evidence="1">
    <location>
        <begin position="242"/>
        <end position="393"/>
    </location>
</feature>
<keyword evidence="3" id="KW-0547">Nucleotide-binding</keyword>
<dbReference type="InterPro" id="IPR006935">
    <property type="entry name" value="Helicase/UvrB_N"/>
</dbReference>
<sequence>METNQVRKQLPQNLHSGFIDASVPSSGNYGPHLVLNDPPRTKVLATLLQELDQCTSFVFSVAFITSGGLAMIFQSLCDAQKRGVKGKILTSDYLNFTDPKAIRDLWKKFPNIEVRVYSGKPFHTKGYLFYHGEEEYASMVIGSSNLTQEALATNREWNVRLVSLQQGDLLVKTQEEFNNAWSLSVPVSEAWLTHYEKLYKNVHVHTPYVPVFADDFLPGEEADINGITPNSMQSEALKSLASLRAKGKTKALLISATGTGKTFLCAFDVKAYRPGRFLYIVHREQIASESMKSFKQIVGTDASYGFLGGGESERDCHYVFSMIQTLSKDEVLHSFPPGWFDYIVVDEVHRSGGQSYQKVLDYFKPKFLLGMTATPERTDGFDIYALFDNTIAYEIRLNQALEADLLCPFHYFGISDLTIEGKPFEDFSTFSRLEMDEWVKRVQQTIDRYSIGLKRRRGLIFCSRNDDAVILSEKLNILGFRTLALSGKDDIESRNDAFRRLEIEDGPESLEYLIAVDIFNEGIDIPSLNQVILLRPTESAIIFVQQIGRGLRKCKGKEFLTIIDIIGNYTNNYMIPIALYGDSSYKKDSLRKVMGSGSLPLSGVSTVSFDRIAKERIYHAINGASFSSLKFLKEEYCKVRAKLGVVPSLVDFVRLDSISPLLFIENCKNYAVFKMKVESDWKPQLSTLHVQSLTFFSKVICPGLRPYESIVISLFLKGNSEITLALITQEVEKNYGFKPNTAKLLSALSVLGNGFFQEATRNGFGQIAYCSVSGECVRPTETFLNLLHDNDYKKELEDILLLGDYEYLHSNPVNRDSNDLVPYNKYTRQDVCRLLGWEKDESSTIYGYKLHYPTMTCPIFVTYDKDSESIDPGIDYQDKFISPSEFAWETRNQVHLDSKEPKAIRGEDPAGPFKSLLFVKKSDDEGTAFYYLGEMDFLSNFETIKHNKKGQTLSVVAMRFAMKQRVSDALYDYLCDGSISPSPQIAEFCS</sequence>
<dbReference type="SUPFAM" id="SSF52540">
    <property type="entry name" value="P-loop containing nucleoside triphosphate hydrolases"/>
    <property type="match status" value="1"/>
</dbReference>